<dbReference type="PANTHER" id="PTHR33359:SF1">
    <property type="entry name" value="MOLYBDOPTERIN SYNTHASE SULFUR CARRIER SUBUNIT"/>
    <property type="match status" value="1"/>
</dbReference>
<organism evidence="4 5">
    <name type="scientific">Microbulbifer rhizosphaerae</name>
    <dbReference type="NCBI Taxonomy" id="1562603"/>
    <lineage>
        <taxon>Bacteria</taxon>
        <taxon>Pseudomonadati</taxon>
        <taxon>Pseudomonadota</taxon>
        <taxon>Gammaproteobacteria</taxon>
        <taxon>Cellvibrionales</taxon>
        <taxon>Microbulbiferaceae</taxon>
        <taxon>Microbulbifer</taxon>
    </lineage>
</organism>
<proteinExistence type="inferred from homology"/>
<dbReference type="GO" id="GO:0000166">
    <property type="term" value="F:nucleotide binding"/>
    <property type="evidence" value="ECO:0007669"/>
    <property type="project" value="UniProtKB-KW"/>
</dbReference>
<dbReference type="InterPro" id="IPR044672">
    <property type="entry name" value="MOCS2A"/>
</dbReference>
<dbReference type="UniPathway" id="UPA00344"/>
<sequence length="81" mass="8800">MIQVLFFARLRAELGTAEHRLHGFSGSVEEVRAQLCTLFPDWRAALQSADIQAAVNREIAASSTPVRDGDEVAFFPPVTGG</sequence>
<keyword evidence="5" id="KW-1185">Reference proteome</keyword>
<accession>A0A7W4WDR1</accession>
<dbReference type="InterPro" id="IPR003749">
    <property type="entry name" value="ThiS/MoaD-like"/>
</dbReference>
<keyword evidence="1" id="KW-0547">Nucleotide-binding</keyword>
<evidence type="ECO:0000313" key="4">
    <source>
        <dbReference type="EMBL" id="MBB3062360.1"/>
    </source>
</evidence>
<reference evidence="4 5" key="1">
    <citation type="submission" date="2020-08" db="EMBL/GenBank/DDBJ databases">
        <title>Genomic Encyclopedia of Type Strains, Phase III (KMG-III): the genomes of soil and plant-associated and newly described type strains.</title>
        <authorList>
            <person name="Whitman W."/>
        </authorList>
    </citation>
    <scope>NUCLEOTIDE SEQUENCE [LARGE SCALE GENOMIC DNA]</scope>
    <source>
        <strain evidence="4 5">CECT 8799</strain>
    </source>
</reference>
<dbReference type="InterPro" id="IPR012675">
    <property type="entry name" value="Beta-grasp_dom_sf"/>
</dbReference>
<dbReference type="Pfam" id="PF02597">
    <property type="entry name" value="ThiS"/>
    <property type="match status" value="1"/>
</dbReference>
<gene>
    <name evidence="4" type="ORF">FHS09_003205</name>
</gene>
<evidence type="ECO:0000256" key="2">
    <source>
        <dbReference type="ARBA" id="ARBA00024200"/>
    </source>
</evidence>
<dbReference type="Gene3D" id="3.10.20.30">
    <property type="match status" value="1"/>
</dbReference>
<dbReference type="AlphaFoldDB" id="A0A7W4WDR1"/>
<dbReference type="InterPro" id="IPR016155">
    <property type="entry name" value="Mopterin_synth/thiamin_S_b"/>
</dbReference>
<evidence type="ECO:0000256" key="1">
    <source>
        <dbReference type="ARBA" id="ARBA00022741"/>
    </source>
</evidence>
<dbReference type="GO" id="GO:0006777">
    <property type="term" value="P:Mo-molybdopterin cofactor biosynthetic process"/>
    <property type="evidence" value="ECO:0007669"/>
    <property type="project" value="InterPro"/>
</dbReference>
<protein>
    <recommendedName>
        <fullName evidence="3">Molybdopterin synthase sulfur carrier subunit</fullName>
    </recommendedName>
</protein>
<evidence type="ECO:0000256" key="3">
    <source>
        <dbReference type="ARBA" id="ARBA00024247"/>
    </source>
</evidence>
<dbReference type="PANTHER" id="PTHR33359">
    <property type="entry name" value="MOLYBDOPTERIN SYNTHASE SULFUR CARRIER SUBUNIT"/>
    <property type="match status" value="1"/>
</dbReference>
<dbReference type="EMBL" id="JACHWZ010000015">
    <property type="protein sequence ID" value="MBB3062360.1"/>
    <property type="molecule type" value="Genomic_DNA"/>
</dbReference>
<dbReference type="NCBIfam" id="TIGR01682">
    <property type="entry name" value="moaD"/>
    <property type="match status" value="1"/>
</dbReference>
<comment type="caution">
    <text evidence="4">The sequence shown here is derived from an EMBL/GenBank/DDBJ whole genome shotgun (WGS) entry which is preliminary data.</text>
</comment>
<dbReference type="SUPFAM" id="SSF54285">
    <property type="entry name" value="MoaD/ThiS"/>
    <property type="match status" value="1"/>
</dbReference>
<dbReference type="Proteomes" id="UP000535937">
    <property type="component" value="Unassembled WGS sequence"/>
</dbReference>
<dbReference type="GO" id="GO:1990133">
    <property type="term" value="C:molybdopterin adenylyltransferase complex"/>
    <property type="evidence" value="ECO:0007669"/>
    <property type="project" value="TreeGrafter"/>
</dbReference>
<dbReference type="RefSeq" id="WP_183461603.1">
    <property type="nucleotide sequence ID" value="NZ_JACHWZ010000015.1"/>
</dbReference>
<name>A0A7W4WDR1_9GAMM</name>
<comment type="similarity">
    <text evidence="2">Belongs to the MoaD family.</text>
</comment>
<dbReference type="CDD" id="cd00754">
    <property type="entry name" value="Ubl_MoaD"/>
    <property type="match status" value="1"/>
</dbReference>
<evidence type="ECO:0000313" key="5">
    <source>
        <dbReference type="Proteomes" id="UP000535937"/>
    </source>
</evidence>